<dbReference type="InterPro" id="IPR004812">
    <property type="entry name" value="Efflux_drug-R_Bcr/CmlA"/>
</dbReference>
<feature type="transmembrane region" description="Helical" evidence="9">
    <location>
        <begin position="295"/>
        <end position="314"/>
    </location>
</feature>
<dbReference type="EMBL" id="CP003169">
    <property type="protein sequence ID" value="AEV71693.1"/>
    <property type="molecule type" value="Genomic_DNA"/>
</dbReference>
<dbReference type="eggNOG" id="COG2814">
    <property type="taxonomic scope" value="Bacteria"/>
</dbReference>
<evidence type="ECO:0000256" key="7">
    <source>
        <dbReference type="ARBA" id="ARBA00022989"/>
    </source>
</evidence>
<evidence type="ECO:0000256" key="2">
    <source>
        <dbReference type="ARBA" id="ARBA00006236"/>
    </source>
</evidence>
<evidence type="ECO:0000256" key="8">
    <source>
        <dbReference type="ARBA" id="ARBA00023136"/>
    </source>
</evidence>
<dbReference type="KEGG" id="mrh:MycrhN_1067"/>
<gene>
    <name evidence="11" type="ordered locus">MycrhN_1067</name>
</gene>
<keyword evidence="4" id="KW-0813">Transport</keyword>
<dbReference type="GO" id="GO:1990961">
    <property type="term" value="P:xenobiotic detoxification by transmembrane export across the plasma membrane"/>
    <property type="evidence" value="ECO:0007669"/>
    <property type="project" value="InterPro"/>
</dbReference>
<evidence type="ECO:0000256" key="6">
    <source>
        <dbReference type="ARBA" id="ARBA00022692"/>
    </source>
</evidence>
<dbReference type="InterPro" id="IPR036259">
    <property type="entry name" value="MFS_trans_sf"/>
</dbReference>
<feature type="transmembrane region" description="Helical" evidence="9">
    <location>
        <begin position="335"/>
        <end position="355"/>
    </location>
</feature>
<dbReference type="InterPro" id="IPR020846">
    <property type="entry name" value="MFS_dom"/>
</dbReference>
<reference evidence="11 12" key="1">
    <citation type="submission" date="2011-12" db="EMBL/GenBank/DDBJ databases">
        <title>Complete sequence of Mycobacterium rhodesiae NBB3.</title>
        <authorList>
            <consortium name="US DOE Joint Genome Institute"/>
            <person name="Lucas S."/>
            <person name="Han J."/>
            <person name="Lapidus A."/>
            <person name="Cheng J.-F."/>
            <person name="Goodwin L."/>
            <person name="Pitluck S."/>
            <person name="Peters L."/>
            <person name="Mikhailova N."/>
            <person name="Gu W."/>
            <person name="Detter J.C."/>
            <person name="Han C."/>
            <person name="Tapia R."/>
            <person name="Land M."/>
            <person name="Hauser L."/>
            <person name="Kyrpides N."/>
            <person name="Ivanova N."/>
            <person name="Pagani I."/>
            <person name="Mattes T."/>
            <person name="Holmes A."/>
            <person name="Rutledge P."/>
            <person name="Paulsen I."/>
            <person name="Coleman N."/>
            <person name="Woyke T."/>
        </authorList>
    </citation>
    <scope>NUCLEOTIDE SEQUENCE [LARGE SCALE GENOMIC DNA]</scope>
    <source>
        <strain evidence="11 12">NBB3</strain>
    </source>
</reference>
<evidence type="ECO:0000256" key="9">
    <source>
        <dbReference type="SAM" id="Phobius"/>
    </source>
</evidence>
<name>G8RV12_MYCRN</name>
<dbReference type="PROSITE" id="PS50850">
    <property type="entry name" value="MFS"/>
    <property type="match status" value="1"/>
</dbReference>
<evidence type="ECO:0000313" key="11">
    <source>
        <dbReference type="EMBL" id="AEV71693.1"/>
    </source>
</evidence>
<dbReference type="PRINTS" id="PR01035">
    <property type="entry name" value="TCRTETA"/>
</dbReference>
<accession>G8RV12</accession>
<dbReference type="InterPro" id="IPR011701">
    <property type="entry name" value="MFS"/>
</dbReference>
<comment type="similarity">
    <text evidence="2">Belongs to the major facilitator superfamily. Bcr/CmlA family.</text>
</comment>
<feature type="transmembrane region" description="Helical" evidence="9">
    <location>
        <begin position="361"/>
        <end position="382"/>
    </location>
</feature>
<feature type="transmembrane region" description="Helical" evidence="9">
    <location>
        <begin position="204"/>
        <end position="230"/>
    </location>
</feature>
<dbReference type="Pfam" id="PF07690">
    <property type="entry name" value="MFS_1"/>
    <property type="match status" value="1"/>
</dbReference>
<dbReference type="Gene3D" id="1.20.1720.10">
    <property type="entry name" value="Multidrug resistance protein D"/>
    <property type="match status" value="1"/>
</dbReference>
<dbReference type="InterPro" id="IPR050189">
    <property type="entry name" value="MFS_Efflux_Transporters"/>
</dbReference>
<organism evidence="11 12">
    <name type="scientific">Mycolicibacterium rhodesiae (strain NBB3)</name>
    <name type="common">Mycobacterium rhodesiae</name>
    <dbReference type="NCBI Taxonomy" id="710685"/>
    <lineage>
        <taxon>Bacteria</taxon>
        <taxon>Bacillati</taxon>
        <taxon>Actinomycetota</taxon>
        <taxon>Actinomycetes</taxon>
        <taxon>Mycobacteriales</taxon>
        <taxon>Mycobacteriaceae</taxon>
        <taxon>Mycolicibacterium</taxon>
    </lineage>
</organism>
<evidence type="ECO:0000313" key="12">
    <source>
        <dbReference type="Proteomes" id="UP000005442"/>
    </source>
</evidence>
<dbReference type="GO" id="GO:0005886">
    <property type="term" value="C:plasma membrane"/>
    <property type="evidence" value="ECO:0007669"/>
    <property type="project" value="UniProtKB-SubCell"/>
</dbReference>
<dbReference type="GO" id="GO:0042910">
    <property type="term" value="F:xenobiotic transmembrane transporter activity"/>
    <property type="evidence" value="ECO:0007669"/>
    <property type="project" value="InterPro"/>
</dbReference>
<comment type="similarity">
    <text evidence="3">Belongs to the major facilitator superfamily. TCR/Tet family.</text>
</comment>
<dbReference type="PANTHER" id="PTHR43124">
    <property type="entry name" value="PURINE EFFLUX PUMP PBUE"/>
    <property type="match status" value="1"/>
</dbReference>
<dbReference type="NCBIfam" id="TIGR00710">
    <property type="entry name" value="efflux_Bcr_CflA"/>
    <property type="match status" value="1"/>
</dbReference>
<dbReference type="InterPro" id="IPR005829">
    <property type="entry name" value="Sugar_transporter_CS"/>
</dbReference>
<keyword evidence="8 9" id="KW-0472">Membrane</keyword>
<dbReference type="PANTHER" id="PTHR43124:SF3">
    <property type="entry name" value="CHLORAMPHENICOL EFFLUX PUMP RV0191"/>
    <property type="match status" value="1"/>
</dbReference>
<sequence length="403" mass="41117">MVAILLLVIPLSQIGLDVYTPALPEMTAAFDASNELVQNTVTAYILGMSVSFIPTGLIADAVGRKRVLLAGAGLLALTSVGCAVAVNLTLLLGMRFIQGIGASGCLLMAAAIAADRFRGAKLVSVLGLLGAAWGAAPVLAPAVGGFVVAHGSWRLVFVLFAVAVAAVTLLVAKTMPETLPAHRRAPIDLRAAAGVLGEALRHRVFLGFVVMFGLIGAAQMVFGVVGPFLFEGGLGFSPAAYGLVALIVGTANLAGELACGGLAQRTTTRRLALAAWSVMILGATTLVVSAETVGVHGWVITLGAALVLCGIGVLDPQSKGLAMGVFDRNIGLIGGLVNTCCYLIVSAAMALMAYLPESSQAPLGWFYLASGVAFVVILLVTVRQEATPVASCSAVPSQPDSPR</sequence>
<feature type="domain" description="Major facilitator superfamily (MFS) profile" evidence="10">
    <location>
        <begin position="1"/>
        <end position="388"/>
    </location>
</feature>
<dbReference type="PROSITE" id="PS00216">
    <property type="entry name" value="SUGAR_TRANSPORT_1"/>
    <property type="match status" value="1"/>
</dbReference>
<keyword evidence="6 9" id="KW-0812">Transmembrane</keyword>
<evidence type="ECO:0000256" key="5">
    <source>
        <dbReference type="ARBA" id="ARBA00022475"/>
    </source>
</evidence>
<keyword evidence="7 9" id="KW-1133">Transmembrane helix</keyword>
<feature type="transmembrane region" description="Helical" evidence="9">
    <location>
        <begin position="96"/>
        <end position="114"/>
    </location>
</feature>
<feature type="transmembrane region" description="Helical" evidence="9">
    <location>
        <begin position="271"/>
        <end position="289"/>
    </location>
</feature>
<proteinExistence type="inferred from homology"/>
<keyword evidence="5" id="KW-1003">Cell membrane</keyword>
<keyword evidence="12" id="KW-1185">Reference proteome</keyword>
<feature type="transmembrane region" description="Helical" evidence="9">
    <location>
        <begin position="67"/>
        <end position="90"/>
    </location>
</feature>
<dbReference type="Proteomes" id="UP000005442">
    <property type="component" value="Chromosome"/>
</dbReference>
<dbReference type="InterPro" id="IPR001958">
    <property type="entry name" value="Tet-R_TetA/multi-R_MdtG-like"/>
</dbReference>
<evidence type="ECO:0000256" key="4">
    <source>
        <dbReference type="ARBA" id="ARBA00022448"/>
    </source>
</evidence>
<feature type="transmembrane region" description="Helical" evidence="9">
    <location>
        <begin position="236"/>
        <end position="259"/>
    </location>
</feature>
<evidence type="ECO:0000256" key="1">
    <source>
        <dbReference type="ARBA" id="ARBA00004651"/>
    </source>
</evidence>
<protein>
    <submittedName>
        <fullName evidence="11">Drug resistance transporter, Bcr/CflA subfamily</fullName>
    </submittedName>
</protein>
<feature type="transmembrane region" description="Helical" evidence="9">
    <location>
        <begin position="126"/>
        <end position="149"/>
    </location>
</feature>
<comment type="subcellular location">
    <subcellularLocation>
        <location evidence="1">Cell membrane</location>
        <topology evidence="1">Multi-pass membrane protein</topology>
    </subcellularLocation>
</comment>
<dbReference type="STRING" id="710685.MycrhN_1067"/>
<evidence type="ECO:0000259" key="10">
    <source>
        <dbReference type="PROSITE" id="PS50850"/>
    </source>
</evidence>
<dbReference type="SUPFAM" id="SSF103473">
    <property type="entry name" value="MFS general substrate transporter"/>
    <property type="match status" value="1"/>
</dbReference>
<dbReference type="HOGENOM" id="CLU_001265_47_1_11"/>
<dbReference type="AlphaFoldDB" id="G8RV12"/>
<feature type="transmembrane region" description="Helical" evidence="9">
    <location>
        <begin position="155"/>
        <end position="175"/>
    </location>
</feature>
<evidence type="ECO:0000256" key="3">
    <source>
        <dbReference type="ARBA" id="ARBA00007520"/>
    </source>
</evidence>
<feature type="transmembrane region" description="Helical" evidence="9">
    <location>
        <begin position="41"/>
        <end position="60"/>
    </location>
</feature>